<reference evidence="1" key="1">
    <citation type="submission" date="2024-05" db="EMBL/GenBank/DDBJ databases">
        <title>30 novel species of actinomycetes from the DSMZ collection.</title>
        <authorList>
            <person name="Nouioui I."/>
        </authorList>
    </citation>
    <scope>NUCLEOTIDE SEQUENCE</scope>
    <source>
        <strain evidence="1">DSM 40473</strain>
    </source>
</reference>
<dbReference type="EMBL" id="JAVRFI010000010">
    <property type="protein sequence ID" value="MDT0450985.1"/>
    <property type="molecule type" value="Genomic_DNA"/>
</dbReference>
<protein>
    <submittedName>
        <fullName evidence="1">Uncharacterized protein</fullName>
    </submittedName>
</protein>
<dbReference type="Proteomes" id="UP001180531">
    <property type="component" value="Unassembled WGS sequence"/>
</dbReference>
<dbReference type="RefSeq" id="WP_311612138.1">
    <property type="nucleotide sequence ID" value="NZ_JAVRFI010000010.1"/>
</dbReference>
<proteinExistence type="predicted"/>
<keyword evidence="2" id="KW-1185">Reference proteome</keyword>
<accession>A0ABU2SQ36</accession>
<gene>
    <name evidence="1" type="ORF">RM609_18140</name>
</gene>
<sequence>MTYRNGAYVMDIRENRLAQVIGSTDAHVQVQRPGGGLQWEVLATDLRLATREERDAAGFPASASPVGCTECAELAAARREAGESGDEERVVDAMVAVRTHFRDAHVLPYWTRR</sequence>
<comment type="caution">
    <text evidence="1">The sequence shown here is derived from an EMBL/GenBank/DDBJ whole genome shotgun (WGS) entry which is preliminary data.</text>
</comment>
<evidence type="ECO:0000313" key="2">
    <source>
        <dbReference type="Proteomes" id="UP001180531"/>
    </source>
</evidence>
<evidence type="ECO:0000313" key="1">
    <source>
        <dbReference type="EMBL" id="MDT0450985.1"/>
    </source>
</evidence>
<name>A0ABU2SQ36_9ACTN</name>
<organism evidence="1 2">
    <name type="scientific">Streptomyces hesseae</name>
    <dbReference type="NCBI Taxonomy" id="3075519"/>
    <lineage>
        <taxon>Bacteria</taxon>
        <taxon>Bacillati</taxon>
        <taxon>Actinomycetota</taxon>
        <taxon>Actinomycetes</taxon>
        <taxon>Kitasatosporales</taxon>
        <taxon>Streptomycetaceae</taxon>
        <taxon>Streptomyces</taxon>
    </lineage>
</organism>